<dbReference type="PIRSF" id="PIRSF000157">
    <property type="entry name" value="Oxoglu_dh_E1"/>
    <property type="match status" value="1"/>
</dbReference>
<dbReference type="GO" id="GO:0030976">
    <property type="term" value="F:thiamine pyrophosphate binding"/>
    <property type="evidence" value="ECO:0007669"/>
    <property type="project" value="InterPro"/>
</dbReference>
<dbReference type="Gene3D" id="3.40.50.970">
    <property type="match status" value="1"/>
</dbReference>
<feature type="domain" description="Transketolase-like pyrimidine-binding" evidence="8">
    <location>
        <begin position="595"/>
        <end position="788"/>
    </location>
</feature>
<dbReference type="AlphaFoldDB" id="A0A1J1C8E1"/>
<comment type="function">
    <text evidence="2">E1 component of the 2-oxoglutarate dehydrogenase (OGDH) complex which catalyzes the decarboxylation of 2-oxoglutarate, the first step in the conversion of 2-oxoglutarate to succinyl-CoA and CO(2).</text>
</comment>
<comment type="similarity">
    <text evidence="3">Belongs to the alpha-ketoglutarate dehydrogenase family.</text>
</comment>
<proteinExistence type="inferred from homology"/>
<dbReference type="PANTHER" id="PTHR23152:SF4">
    <property type="entry name" value="2-OXOADIPATE DEHYDROGENASE COMPLEX COMPONENT E1"/>
    <property type="match status" value="1"/>
</dbReference>
<keyword evidence="6" id="KW-0786">Thiamine pyrophosphate</keyword>
<evidence type="ECO:0000256" key="3">
    <source>
        <dbReference type="ARBA" id="ARBA00006936"/>
    </source>
</evidence>
<evidence type="ECO:0000259" key="8">
    <source>
        <dbReference type="SMART" id="SM00861"/>
    </source>
</evidence>
<protein>
    <recommendedName>
        <fullName evidence="4">oxoglutarate dehydrogenase (succinyl-transferring)</fullName>
        <ecNumber evidence="4">1.2.4.2</ecNumber>
    </recommendedName>
</protein>
<dbReference type="SUPFAM" id="SSF52518">
    <property type="entry name" value="Thiamin diphosphate-binding fold (THDP-binding)"/>
    <property type="match status" value="2"/>
</dbReference>
<dbReference type="InterPro" id="IPR032106">
    <property type="entry name" value="2-oxogl_dehyd_N"/>
</dbReference>
<dbReference type="GO" id="GO:0004591">
    <property type="term" value="F:oxoglutarate dehydrogenase (succinyl-transferring) activity"/>
    <property type="evidence" value="ECO:0007669"/>
    <property type="project" value="UniProtKB-EC"/>
</dbReference>
<evidence type="ECO:0000256" key="4">
    <source>
        <dbReference type="ARBA" id="ARBA00012280"/>
    </source>
</evidence>
<keyword evidence="5" id="KW-0560">Oxidoreductase</keyword>
<organism evidence="9 10">
    <name type="scientific">Caldithrix abyssi DSM 13497</name>
    <dbReference type="NCBI Taxonomy" id="880073"/>
    <lineage>
        <taxon>Bacteria</taxon>
        <taxon>Pseudomonadati</taxon>
        <taxon>Calditrichota</taxon>
        <taxon>Calditrichia</taxon>
        <taxon>Calditrichales</taxon>
        <taxon>Calditrichaceae</taxon>
        <taxon>Caldithrix</taxon>
    </lineage>
</organism>
<dbReference type="InterPro" id="IPR042179">
    <property type="entry name" value="KGD_C_sf"/>
</dbReference>
<dbReference type="Pfam" id="PF00676">
    <property type="entry name" value="E1_dh"/>
    <property type="match status" value="1"/>
</dbReference>
<dbReference type="Gene3D" id="1.10.287.1150">
    <property type="entry name" value="TPP helical domain"/>
    <property type="match status" value="1"/>
</dbReference>
<evidence type="ECO:0000313" key="9">
    <source>
        <dbReference type="EMBL" id="APF18660.1"/>
    </source>
</evidence>
<dbReference type="InterPro" id="IPR005475">
    <property type="entry name" value="Transketolase-like_Pyr-bd"/>
</dbReference>
<dbReference type="CDD" id="cd02016">
    <property type="entry name" value="TPP_E1_OGDC_like"/>
    <property type="match status" value="1"/>
</dbReference>
<gene>
    <name evidence="9" type="ORF">Cabys_1911</name>
</gene>
<dbReference type="InterPro" id="IPR011603">
    <property type="entry name" value="2oxoglutarate_DH_E1"/>
</dbReference>
<sequence length="932" mass="106965">MIFLRYLYFHYLEIKSCVLQFTNIEDFNLFKGKMIQAIDYLDHIHSGYLESLYEQFKKDPSTLDESWQRFFEGFELGQKTGVSADGEQLAKEFKVIELINAYRTRGHLFTRTNPVRQRRKYRPTLDIENFCLSKQDLKTVFHAGELIGIGAATLEEILQHLNHTYCRSVGAEFMFIRVPERVQWLRERMESTRNEPHLSIEDKKRILQKLNEALVFETFLHKRYLGQKRFSLQGSETLIPGLDFLIEHGAELGVEEFVIGMAHRGRLNVLANILEKTYEEIFAEFEDFPLDEGSFSGDVKYHLGYTSLLKTKRGKQVKVSLSPNPSHLEAVDPVIEGMARAGIDEQYNGDVNKIVPILIHGDAAIAGQGVVYEVIQMSLLEGYATGGTIHLVINNQLGFTTSYLEGRSSTYCTDVAKVTLSPVFHVNADDAEAVVHVIRLAMEYRQKFHTDVFIDLLGYRRYGHNEGDEPRFTQPKLYQAIANHPDPRTIYYQKLLKSSEVERGLAEKMEREFQVQLQEKLNWVRDKKAPISTLQKQKSNGRQSRSSLPKTGVPLDELKTTAERIFRIPEQLNPLPKILKIYDERQRRFAEGKNIDWGMAEALAFGTLVHEKIPVRLSGQDSVRGTFAHRHAAILSQDDEEQYIPLQHVSEDQAPFYIYNSPLSEYAVMGFEFGYSCARPNALTIWEAQYGDFANGAQIVIDEFIASSAEKWNKDNGLVLFLPHGYEGHGPDHSSARIERFLLLAANQNMRIVNCTTPANFFHLLRSQVKLDVRSPLIVFTPKSLLRHPQCVSSLKEFTTGTFKTIIDDAVVDRKKVTRAVLCSGKFYYDINQRRQEVGDRSTAVIRLEQIYPFPKEELERILKRYSNLKEVWWAQEEPENAGALWFMERELSTMQVKTVSRPASAAPATGSHLKHVQEQNALLEKIFNKEE</sequence>
<dbReference type="Pfam" id="PF02779">
    <property type="entry name" value="Transket_pyr"/>
    <property type="match status" value="1"/>
</dbReference>
<dbReference type="GO" id="GO:0005829">
    <property type="term" value="C:cytosol"/>
    <property type="evidence" value="ECO:0007669"/>
    <property type="project" value="TreeGrafter"/>
</dbReference>
<dbReference type="Pfam" id="PF16870">
    <property type="entry name" value="OxoGdeHyase_C"/>
    <property type="match status" value="1"/>
</dbReference>
<dbReference type="KEGG" id="caby:Cabys_1911"/>
<feature type="region of interest" description="Disordered" evidence="7">
    <location>
        <begin position="532"/>
        <end position="554"/>
    </location>
</feature>
<evidence type="ECO:0000256" key="6">
    <source>
        <dbReference type="ARBA" id="ARBA00023052"/>
    </source>
</evidence>
<dbReference type="EMBL" id="CP018099">
    <property type="protein sequence ID" value="APF18660.1"/>
    <property type="molecule type" value="Genomic_DNA"/>
</dbReference>
<dbReference type="NCBIfam" id="TIGR00239">
    <property type="entry name" value="2oxo_dh_E1"/>
    <property type="match status" value="1"/>
</dbReference>
<dbReference type="GO" id="GO:0045252">
    <property type="term" value="C:oxoglutarate dehydrogenase complex"/>
    <property type="evidence" value="ECO:0007669"/>
    <property type="project" value="TreeGrafter"/>
</dbReference>
<evidence type="ECO:0000256" key="7">
    <source>
        <dbReference type="SAM" id="MobiDB-lite"/>
    </source>
</evidence>
<dbReference type="NCBIfam" id="NF006914">
    <property type="entry name" value="PRK09404.1"/>
    <property type="match status" value="1"/>
</dbReference>
<dbReference type="InterPro" id="IPR001017">
    <property type="entry name" value="DH_E1"/>
</dbReference>
<reference evidence="9 10" key="1">
    <citation type="submission" date="2016-11" db="EMBL/GenBank/DDBJ databases">
        <title>Genomic analysis of Caldithrix abyssi and proposal of a novel bacterial phylum Caldithrichaeota.</title>
        <authorList>
            <person name="Kublanov I."/>
            <person name="Sigalova O."/>
            <person name="Gavrilov S."/>
            <person name="Lebedinsky A."/>
            <person name="Ivanova N."/>
            <person name="Daum C."/>
            <person name="Reddy T."/>
            <person name="Klenk H.P."/>
            <person name="Goker M."/>
            <person name="Reva O."/>
            <person name="Miroshnichenko M."/>
            <person name="Kyprides N."/>
            <person name="Woyke T."/>
            <person name="Gelfand M."/>
        </authorList>
    </citation>
    <scope>NUCLEOTIDE SEQUENCE [LARGE SCALE GENOMIC DNA]</scope>
    <source>
        <strain evidence="9 10">LF13</strain>
    </source>
</reference>
<feature type="compositionally biased region" description="Polar residues" evidence="7">
    <location>
        <begin position="532"/>
        <end position="549"/>
    </location>
</feature>
<evidence type="ECO:0000256" key="2">
    <source>
        <dbReference type="ARBA" id="ARBA00003906"/>
    </source>
</evidence>
<dbReference type="Gene3D" id="3.40.50.12470">
    <property type="match status" value="1"/>
</dbReference>
<evidence type="ECO:0000256" key="1">
    <source>
        <dbReference type="ARBA" id="ARBA00001964"/>
    </source>
</evidence>
<dbReference type="Proteomes" id="UP000183868">
    <property type="component" value="Chromosome"/>
</dbReference>
<dbReference type="EC" id="1.2.4.2" evidence="4"/>
<dbReference type="NCBIfam" id="NF008907">
    <property type="entry name" value="PRK12270.1"/>
    <property type="match status" value="1"/>
</dbReference>
<dbReference type="Gene3D" id="3.40.50.11610">
    <property type="entry name" value="Multifunctional 2-oxoglutarate metabolism enzyme, C-terminal domain"/>
    <property type="match status" value="1"/>
</dbReference>
<accession>A0A1J1C8E1</accession>
<dbReference type="Pfam" id="PF16078">
    <property type="entry name" value="2-oxogl_dehyd_N"/>
    <property type="match status" value="1"/>
</dbReference>
<dbReference type="GO" id="GO:0006099">
    <property type="term" value="P:tricarboxylic acid cycle"/>
    <property type="evidence" value="ECO:0007669"/>
    <property type="project" value="TreeGrafter"/>
</dbReference>
<name>A0A1J1C8E1_CALAY</name>
<dbReference type="InterPro" id="IPR029061">
    <property type="entry name" value="THDP-binding"/>
</dbReference>
<evidence type="ECO:0000256" key="5">
    <source>
        <dbReference type="ARBA" id="ARBA00023002"/>
    </source>
</evidence>
<comment type="cofactor">
    <cofactor evidence="1">
        <name>thiamine diphosphate</name>
        <dbReference type="ChEBI" id="CHEBI:58937"/>
    </cofactor>
</comment>
<dbReference type="InterPro" id="IPR031717">
    <property type="entry name" value="ODO-1/KGD_C"/>
</dbReference>
<dbReference type="PANTHER" id="PTHR23152">
    <property type="entry name" value="2-OXOGLUTARATE DEHYDROGENASE"/>
    <property type="match status" value="1"/>
</dbReference>
<dbReference type="SMART" id="SM00861">
    <property type="entry name" value="Transket_pyr"/>
    <property type="match status" value="1"/>
</dbReference>
<evidence type="ECO:0000313" key="10">
    <source>
        <dbReference type="Proteomes" id="UP000183868"/>
    </source>
</evidence>